<keyword evidence="4" id="KW-0408">Iron</keyword>
<dbReference type="InterPro" id="IPR002401">
    <property type="entry name" value="Cyt_P450_E_grp-I"/>
</dbReference>
<dbReference type="PRINTS" id="PR00463">
    <property type="entry name" value="EP450I"/>
</dbReference>
<organism evidence="5 6">
    <name type="scientific">Phlyctema vagabunda</name>
    <dbReference type="NCBI Taxonomy" id="108571"/>
    <lineage>
        <taxon>Eukaryota</taxon>
        <taxon>Fungi</taxon>
        <taxon>Dikarya</taxon>
        <taxon>Ascomycota</taxon>
        <taxon>Pezizomycotina</taxon>
        <taxon>Leotiomycetes</taxon>
        <taxon>Helotiales</taxon>
        <taxon>Dermateaceae</taxon>
        <taxon>Phlyctema</taxon>
    </lineage>
</organism>
<dbReference type="PANTHER" id="PTHR24305">
    <property type="entry name" value="CYTOCHROME P450"/>
    <property type="match status" value="1"/>
</dbReference>
<dbReference type="Proteomes" id="UP001629113">
    <property type="component" value="Unassembled WGS sequence"/>
</dbReference>
<dbReference type="InterPro" id="IPR001128">
    <property type="entry name" value="Cyt_P450"/>
</dbReference>
<evidence type="ECO:0000256" key="4">
    <source>
        <dbReference type="ARBA" id="ARBA00023004"/>
    </source>
</evidence>
<evidence type="ECO:0000256" key="1">
    <source>
        <dbReference type="ARBA" id="ARBA00001971"/>
    </source>
</evidence>
<keyword evidence="3" id="KW-0479">Metal-binding</keyword>
<dbReference type="PRINTS" id="PR00385">
    <property type="entry name" value="P450"/>
</dbReference>
<accession>A0ABR4PSZ2</accession>
<evidence type="ECO:0000313" key="5">
    <source>
        <dbReference type="EMBL" id="KAL3426498.1"/>
    </source>
</evidence>
<dbReference type="InterPro" id="IPR050121">
    <property type="entry name" value="Cytochrome_P450_monoxygenase"/>
</dbReference>
<comment type="cofactor">
    <cofactor evidence="1">
        <name>heme</name>
        <dbReference type="ChEBI" id="CHEBI:30413"/>
    </cofactor>
</comment>
<dbReference type="PANTHER" id="PTHR24305:SF232">
    <property type="entry name" value="P450, PUTATIVE (EUROFUNG)-RELATED"/>
    <property type="match status" value="1"/>
</dbReference>
<name>A0ABR4PSZ2_9HELO</name>
<comment type="caution">
    <text evidence="5">The sequence shown here is derived from an EMBL/GenBank/DDBJ whole genome shotgun (WGS) entry which is preliminary data.</text>
</comment>
<dbReference type="Gene3D" id="1.10.630.10">
    <property type="entry name" value="Cytochrome P450"/>
    <property type="match status" value="1"/>
</dbReference>
<evidence type="ECO:0000256" key="2">
    <source>
        <dbReference type="ARBA" id="ARBA00010617"/>
    </source>
</evidence>
<dbReference type="InterPro" id="IPR036396">
    <property type="entry name" value="Cyt_P450_sf"/>
</dbReference>
<evidence type="ECO:0000313" key="6">
    <source>
        <dbReference type="Proteomes" id="UP001629113"/>
    </source>
</evidence>
<keyword evidence="6" id="KW-1185">Reference proteome</keyword>
<reference evidence="5 6" key="1">
    <citation type="submission" date="2024-06" db="EMBL/GenBank/DDBJ databases">
        <title>Complete genome of Phlyctema vagabunda strain 19-DSS-EL-015.</title>
        <authorList>
            <person name="Fiorenzani C."/>
        </authorList>
    </citation>
    <scope>NUCLEOTIDE SEQUENCE [LARGE SCALE GENOMIC DNA]</scope>
    <source>
        <strain evidence="5 6">19-DSS-EL-015</strain>
    </source>
</reference>
<dbReference type="EMBL" id="JBFCZG010000001">
    <property type="protein sequence ID" value="KAL3426498.1"/>
    <property type="molecule type" value="Genomic_DNA"/>
</dbReference>
<protein>
    <submittedName>
        <fullName evidence="5">Cytochrome P450</fullName>
    </submittedName>
</protein>
<dbReference type="Pfam" id="PF00067">
    <property type="entry name" value="p450"/>
    <property type="match status" value="2"/>
</dbReference>
<dbReference type="SUPFAM" id="SSF48264">
    <property type="entry name" value="Cytochrome P450"/>
    <property type="match status" value="1"/>
</dbReference>
<proteinExistence type="inferred from homology"/>
<comment type="similarity">
    <text evidence="2">Belongs to the cytochrome P450 family.</text>
</comment>
<gene>
    <name evidence="5" type="ORF">PVAG01_00007</name>
</gene>
<evidence type="ECO:0000256" key="3">
    <source>
        <dbReference type="ARBA" id="ARBA00022723"/>
    </source>
</evidence>
<sequence length="575" mass="65348">MDLPLHTLVMLATVVAAALFLLYRAALPKPIPGIPYDEKSARRLLGDVPDAFKHYSKTSEMMSFLAQRCQELDSPMVQVFMRPFSKPWVVMADGREASDIMARRGREFDRGNIFRDFFEAVIPHQQSGLPTNDQWRYNRRLVACAMSTPFLNNVAAYRVHENTVDLINLWRQKIRLAPSHVFDVYKDVQYCTVDTIWAATFGESLGISKSQGDYLCNFDHIPLPANSNKIAAEIPTGEFPEAWHSLTTIVQSFDIPMNSPLGRHHHWLAIKLYPPYRRAIASRNRHVGQRIQQAWDTFGSGNGANEGKGRCAVDLVVEQEAALAKKEDRVPDRTSKFLFDEMAGFLQAGFETTSSTLNWGVKYLTKYQEVQKKLREALRATHKQAFERGEQPAAEQIAKARDPYLEAFIDEVMRHSGILSSNVRIATQDADVLGYRIPKGTDLFMLTNGASFNSPAFSIDDKKRSATSREYKGDTARWNTHDDLHLFRPERWLTQTEQSSDPVFDARAAPFQTFGAGIRGCYGKRLAYLEQRVIYTLMVWNFEFQSIPDVLGDFKANDVLTHTPKYARVMLRAAS</sequence>